<keyword evidence="2" id="KW-1185">Reference proteome</keyword>
<organism evidence="1 2">
    <name type="scientific">Aquirhabdus parva</name>
    <dbReference type="NCBI Taxonomy" id="2283318"/>
    <lineage>
        <taxon>Bacteria</taxon>
        <taxon>Pseudomonadati</taxon>
        <taxon>Pseudomonadota</taxon>
        <taxon>Gammaproteobacteria</taxon>
        <taxon>Moraxellales</taxon>
        <taxon>Moraxellaceae</taxon>
        <taxon>Aquirhabdus</taxon>
    </lineage>
</organism>
<dbReference type="PANTHER" id="PTHR36508:SF1">
    <property type="entry name" value="PROTEIN SLYX"/>
    <property type="match status" value="1"/>
</dbReference>
<dbReference type="EMBL" id="CP031222">
    <property type="protein sequence ID" value="AXI04504.1"/>
    <property type="molecule type" value="Genomic_DNA"/>
</dbReference>
<protein>
    <submittedName>
        <fullName evidence="1">SlyX protein</fullName>
    </submittedName>
</protein>
<accession>A0A345PB45</accession>
<dbReference type="Pfam" id="PF04102">
    <property type="entry name" value="SlyX"/>
    <property type="match status" value="1"/>
</dbReference>
<dbReference type="Proteomes" id="UP000253940">
    <property type="component" value="Chromosome"/>
</dbReference>
<dbReference type="OrthoDB" id="6703068at2"/>
<dbReference type="KEGG" id="mbah:HYN46_03400"/>
<reference evidence="1 2" key="1">
    <citation type="submission" date="2018-07" db="EMBL/GenBank/DDBJ databases">
        <title>Genome sequencing of Moraxellaceae gen. HYN0046.</title>
        <authorList>
            <person name="Kim M."/>
            <person name="Yi H."/>
        </authorList>
    </citation>
    <scope>NUCLEOTIDE SEQUENCE [LARGE SCALE GENOMIC DNA]</scope>
    <source>
        <strain evidence="1 2">HYN0046</strain>
    </source>
</reference>
<evidence type="ECO:0000313" key="1">
    <source>
        <dbReference type="EMBL" id="AXI04504.1"/>
    </source>
</evidence>
<name>A0A345PB45_9GAMM</name>
<sequence length="86" mass="9787">MNEHCDKRQLDEPLSIILRDRIDTLEIRVAFLDDLLDSLNSTVAAQAQQLRDLQDQFKVLYSRMESANKGEGIAIFDAAAEVPPHY</sequence>
<proteinExistence type="predicted"/>
<dbReference type="InterPro" id="IPR007236">
    <property type="entry name" value="SlyX"/>
</dbReference>
<dbReference type="PANTHER" id="PTHR36508">
    <property type="entry name" value="PROTEIN SLYX"/>
    <property type="match status" value="1"/>
</dbReference>
<dbReference type="AlphaFoldDB" id="A0A345PB45"/>
<dbReference type="Gene3D" id="1.20.5.300">
    <property type="match status" value="1"/>
</dbReference>
<evidence type="ECO:0000313" key="2">
    <source>
        <dbReference type="Proteomes" id="UP000253940"/>
    </source>
</evidence>
<gene>
    <name evidence="1" type="ORF">HYN46_03400</name>
</gene>